<evidence type="ECO:0000259" key="1">
    <source>
        <dbReference type="PROSITE" id="PS50943"/>
    </source>
</evidence>
<dbReference type="PANTHER" id="PTHR35010:SF2">
    <property type="entry name" value="BLL4672 PROTEIN"/>
    <property type="match status" value="1"/>
</dbReference>
<name>A0ABW4L3T4_9MICO</name>
<dbReference type="InterPro" id="IPR010982">
    <property type="entry name" value="Lambda_DNA-bd_dom_sf"/>
</dbReference>
<protein>
    <submittedName>
        <fullName evidence="2">Helix-turn-helix domain-containing protein</fullName>
    </submittedName>
</protein>
<dbReference type="InterPro" id="IPR001387">
    <property type="entry name" value="Cro/C1-type_HTH"/>
</dbReference>
<dbReference type="Pfam" id="PF17765">
    <property type="entry name" value="MLTR_LBD"/>
    <property type="match status" value="1"/>
</dbReference>
<dbReference type="Proteomes" id="UP001597277">
    <property type="component" value="Unassembled WGS sequence"/>
</dbReference>
<dbReference type="PANTHER" id="PTHR35010">
    <property type="entry name" value="BLL4672 PROTEIN-RELATED"/>
    <property type="match status" value="1"/>
</dbReference>
<sequence length="277" mass="29692">MTTELGTFLRGRREAVSPQEVGLPHGPRRRAPGLRRAELATLAGVSAEYLTRLEQGRDTNPSAQVLAALADALRLSADERLRLLMLAKESTGAALLCPAATEPSAEIRPSVRTLLAQLEPRPAYLTNAIGDVLAYTTGFERLARPTGLLDAARPNLVRFVFEAAARDLFPDWGAVADDQVAALRTTTCAESRDVADELTVAVGAPFTQRWHAVTRLPTRTGTLRVTHPDAGALRLEFETLDLAGDQRLVVHLPADDATAAALDALVGRRPGALRTVG</sequence>
<accession>A0ABW4L3T4</accession>
<feature type="domain" description="HTH cro/C1-type" evidence="1">
    <location>
        <begin position="29"/>
        <end position="80"/>
    </location>
</feature>
<dbReference type="SMART" id="SM00530">
    <property type="entry name" value="HTH_XRE"/>
    <property type="match status" value="1"/>
</dbReference>
<gene>
    <name evidence="2" type="ORF">ACFSE6_09555</name>
</gene>
<dbReference type="RefSeq" id="WP_388005644.1">
    <property type="nucleotide sequence ID" value="NZ_JBHUEE010000004.1"/>
</dbReference>
<dbReference type="Pfam" id="PF13560">
    <property type="entry name" value="HTH_31"/>
    <property type="match status" value="1"/>
</dbReference>
<organism evidence="2 3">
    <name type="scientific">Georgenia deserti</name>
    <dbReference type="NCBI Taxonomy" id="2093781"/>
    <lineage>
        <taxon>Bacteria</taxon>
        <taxon>Bacillati</taxon>
        <taxon>Actinomycetota</taxon>
        <taxon>Actinomycetes</taxon>
        <taxon>Micrococcales</taxon>
        <taxon>Bogoriellaceae</taxon>
        <taxon>Georgenia</taxon>
    </lineage>
</organism>
<evidence type="ECO:0000313" key="2">
    <source>
        <dbReference type="EMBL" id="MFD1718080.1"/>
    </source>
</evidence>
<reference evidence="3" key="1">
    <citation type="journal article" date="2019" name="Int. J. Syst. Evol. Microbiol.">
        <title>The Global Catalogue of Microorganisms (GCM) 10K type strain sequencing project: providing services to taxonomists for standard genome sequencing and annotation.</title>
        <authorList>
            <consortium name="The Broad Institute Genomics Platform"/>
            <consortium name="The Broad Institute Genome Sequencing Center for Infectious Disease"/>
            <person name="Wu L."/>
            <person name="Ma J."/>
        </authorList>
    </citation>
    <scope>NUCLEOTIDE SEQUENCE [LARGE SCALE GENOMIC DNA]</scope>
    <source>
        <strain evidence="3">JCM 17130</strain>
    </source>
</reference>
<dbReference type="Gene3D" id="3.30.450.180">
    <property type="match status" value="1"/>
</dbReference>
<dbReference type="Gene3D" id="1.10.260.40">
    <property type="entry name" value="lambda repressor-like DNA-binding domains"/>
    <property type="match status" value="1"/>
</dbReference>
<dbReference type="PROSITE" id="PS50943">
    <property type="entry name" value="HTH_CROC1"/>
    <property type="match status" value="1"/>
</dbReference>
<proteinExistence type="predicted"/>
<dbReference type="CDD" id="cd00093">
    <property type="entry name" value="HTH_XRE"/>
    <property type="match status" value="1"/>
</dbReference>
<dbReference type="SUPFAM" id="SSF47413">
    <property type="entry name" value="lambda repressor-like DNA-binding domains"/>
    <property type="match status" value="1"/>
</dbReference>
<comment type="caution">
    <text evidence="2">The sequence shown here is derived from an EMBL/GenBank/DDBJ whole genome shotgun (WGS) entry which is preliminary data.</text>
</comment>
<dbReference type="InterPro" id="IPR041413">
    <property type="entry name" value="MLTR_LBD"/>
</dbReference>
<keyword evidence="3" id="KW-1185">Reference proteome</keyword>
<evidence type="ECO:0000313" key="3">
    <source>
        <dbReference type="Proteomes" id="UP001597277"/>
    </source>
</evidence>
<dbReference type="EMBL" id="JBHUEE010000004">
    <property type="protein sequence ID" value="MFD1718080.1"/>
    <property type="molecule type" value="Genomic_DNA"/>
</dbReference>